<proteinExistence type="predicted"/>
<dbReference type="Proteomes" id="UP001642360">
    <property type="component" value="Unassembled WGS sequence"/>
</dbReference>
<evidence type="ECO:0000313" key="2">
    <source>
        <dbReference type="EMBL" id="CAK9182069.1"/>
    </source>
</evidence>
<evidence type="ECO:0000256" key="1">
    <source>
        <dbReference type="SAM" id="MobiDB-lite"/>
    </source>
</evidence>
<comment type="caution">
    <text evidence="2">The sequence shown here is derived from an EMBL/GenBank/DDBJ whole genome shotgun (WGS) entry which is preliminary data.</text>
</comment>
<organism evidence="2 3">
    <name type="scientific">Ilex paraguariensis</name>
    <name type="common">yerba mate</name>
    <dbReference type="NCBI Taxonomy" id="185542"/>
    <lineage>
        <taxon>Eukaryota</taxon>
        <taxon>Viridiplantae</taxon>
        <taxon>Streptophyta</taxon>
        <taxon>Embryophyta</taxon>
        <taxon>Tracheophyta</taxon>
        <taxon>Spermatophyta</taxon>
        <taxon>Magnoliopsida</taxon>
        <taxon>eudicotyledons</taxon>
        <taxon>Gunneridae</taxon>
        <taxon>Pentapetalae</taxon>
        <taxon>asterids</taxon>
        <taxon>campanulids</taxon>
        <taxon>Aquifoliales</taxon>
        <taxon>Aquifoliaceae</taxon>
        <taxon>Ilex</taxon>
    </lineage>
</organism>
<dbReference type="AlphaFoldDB" id="A0ABC8UM70"/>
<reference evidence="2 3" key="1">
    <citation type="submission" date="2024-02" db="EMBL/GenBank/DDBJ databases">
        <authorList>
            <person name="Vignale AGUSTIN F."/>
            <person name="Sosa J E."/>
            <person name="Modenutti C."/>
        </authorList>
    </citation>
    <scope>NUCLEOTIDE SEQUENCE [LARGE SCALE GENOMIC DNA]</scope>
</reference>
<dbReference type="EMBL" id="CAUOFW020008232">
    <property type="protein sequence ID" value="CAK9182069.1"/>
    <property type="molecule type" value="Genomic_DNA"/>
</dbReference>
<feature type="region of interest" description="Disordered" evidence="1">
    <location>
        <begin position="1"/>
        <end position="72"/>
    </location>
</feature>
<sequence>MRPPQGTSRKALKSRRVPSQGLGLYPNKDSRGVEGRASTESDGGKREVVSSAERRKSLQRAGVGRKKEVGKRHYVEGSRRKLIRDALILLSFFRGESVVMEKA</sequence>
<accession>A0ABC8UM70</accession>
<keyword evidence="3" id="KW-1185">Reference proteome</keyword>
<feature type="compositionally biased region" description="Basic and acidic residues" evidence="1">
    <location>
        <begin position="28"/>
        <end position="56"/>
    </location>
</feature>
<gene>
    <name evidence="2" type="ORF">ILEXP_LOCUS52202</name>
</gene>
<evidence type="ECO:0000313" key="3">
    <source>
        <dbReference type="Proteomes" id="UP001642360"/>
    </source>
</evidence>
<name>A0ABC8UM70_9AQUA</name>
<protein>
    <submittedName>
        <fullName evidence="2">Uncharacterized protein</fullName>
    </submittedName>
</protein>